<gene>
    <name evidence="2" type="ORF">PTE31013_01558</name>
</gene>
<dbReference type="EMBL" id="CABPRU010000003">
    <property type="protein sequence ID" value="VVD89570.1"/>
    <property type="molecule type" value="Genomic_DNA"/>
</dbReference>
<accession>A0A5E4TNV8</accession>
<organism evidence="2 3">
    <name type="scientific">Pandoraea terrigena</name>
    <dbReference type="NCBI Taxonomy" id="2508292"/>
    <lineage>
        <taxon>Bacteria</taxon>
        <taxon>Pseudomonadati</taxon>
        <taxon>Pseudomonadota</taxon>
        <taxon>Betaproteobacteria</taxon>
        <taxon>Burkholderiales</taxon>
        <taxon>Burkholderiaceae</taxon>
        <taxon>Pandoraea</taxon>
    </lineage>
</organism>
<dbReference type="RefSeq" id="WP_150612259.1">
    <property type="nucleotide sequence ID" value="NZ_CABPRU010000003.1"/>
</dbReference>
<dbReference type="OrthoDB" id="9134101at2"/>
<evidence type="ECO:0000313" key="2">
    <source>
        <dbReference type="EMBL" id="VVD89570.1"/>
    </source>
</evidence>
<evidence type="ECO:0000256" key="1">
    <source>
        <dbReference type="SAM" id="Phobius"/>
    </source>
</evidence>
<dbReference type="Proteomes" id="UP000334380">
    <property type="component" value="Unassembled WGS sequence"/>
</dbReference>
<name>A0A5E4TNV8_9BURK</name>
<keyword evidence="1" id="KW-1133">Transmembrane helix</keyword>
<evidence type="ECO:0000313" key="3">
    <source>
        <dbReference type="Proteomes" id="UP000334380"/>
    </source>
</evidence>
<keyword evidence="1" id="KW-0472">Membrane</keyword>
<reference evidence="2 3" key="1">
    <citation type="submission" date="2019-08" db="EMBL/GenBank/DDBJ databases">
        <authorList>
            <person name="Peeters C."/>
        </authorList>
    </citation>
    <scope>NUCLEOTIDE SEQUENCE [LARGE SCALE GENOMIC DNA]</scope>
    <source>
        <strain evidence="2 3">LMG 31013</strain>
    </source>
</reference>
<protein>
    <submittedName>
        <fullName evidence="2">Uncharacterized protein</fullName>
    </submittedName>
</protein>
<keyword evidence="1" id="KW-0812">Transmembrane</keyword>
<keyword evidence="3" id="KW-1185">Reference proteome</keyword>
<proteinExistence type="predicted"/>
<dbReference type="AlphaFoldDB" id="A0A5E4TNV8"/>
<feature type="transmembrane region" description="Helical" evidence="1">
    <location>
        <begin position="13"/>
        <end position="33"/>
    </location>
</feature>
<sequence>MPQCPPQPSDIPAWVQAVGSILAILISVGIATWQARKAQSQTLFGIEQQRRADHLRSATTLIEIAKAASNVQRHVGSKFLSRAAISKAALDRLPFDMPEVLALERALNKIEIHLLPAELVTLALIVAATFRQFRIKVEMALDTHSQMDAAAFDDFFNVIMQIQESMRITVTDLENQLATLRQ</sequence>